<dbReference type="Proteomes" id="UP001429100">
    <property type="component" value="Unassembled WGS sequence"/>
</dbReference>
<evidence type="ECO:0000313" key="11">
    <source>
        <dbReference type="Proteomes" id="UP001429100"/>
    </source>
</evidence>
<evidence type="ECO:0000256" key="8">
    <source>
        <dbReference type="RuleBase" id="RU000612"/>
    </source>
</evidence>
<reference evidence="10 11" key="3">
    <citation type="submission" date="2017-10" db="EMBL/GenBank/DDBJ databases">
        <title>Consistent, comparative and evidence-based genome annotation and re-annotation for the closely-related species, Cryptosporidium parvum, C. hominis and C. tyzzeri.</title>
        <authorList>
            <person name="Baptista R.P."/>
            <person name="Li Y."/>
            <person name="Sateriale A."/>
            <person name="Striepen B."/>
            <person name="Kissinger J.C."/>
        </authorList>
    </citation>
    <scope>NUCLEOTIDE SEQUENCE [LARGE SCALE GENOMIC DNA]</scope>
    <source>
        <strain evidence="10">30976</strain>
    </source>
</reference>
<dbReference type="PRINTS" id="PR00662">
    <property type="entry name" value="G6PISOMERASE"/>
</dbReference>
<dbReference type="PANTHER" id="PTHR11469">
    <property type="entry name" value="GLUCOSE-6-PHOSPHATE ISOMERASE"/>
    <property type="match status" value="1"/>
</dbReference>
<dbReference type="Gene3D" id="1.10.1390.10">
    <property type="match status" value="1"/>
</dbReference>
<evidence type="ECO:0000313" key="9">
    <source>
        <dbReference type="EMBL" id="CUV04677.1"/>
    </source>
</evidence>
<reference evidence="9" key="2">
    <citation type="submission" date="2015-08" db="EMBL/GenBank/DDBJ databases">
        <authorList>
            <person name="Babu N.S."/>
            <person name="Beckwith C.J."/>
            <person name="Beseler K.G."/>
            <person name="Brison A."/>
            <person name="Carone J.V."/>
            <person name="Caskin T.P."/>
            <person name="Diamond M."/>
            <person name="Durham M.E."/>
            <person name="Foxe J.M."/>
            <person name="Go M."/>
            <person name="Henderson B.A."/>
            <person name="Jones I.B."/>
            <person name="McGettigan J.A."/>
            <person name="Micheletti S.J."/>
            <person name="Nasrallah M.E."/>
            <person name="Ortiz D."/>
            <person name="Piller C.R."/>
            <person name="Privatt S.R."/>
            <person name="Schneider S.L."/>
            <person name="Sharp S."/>
            <person name="Smith T.C."/>
            <person name="Stanton J.D."/>
            <person name="Ullery H.E."/>
            <person name="Wilson R.J."/>
            <person name="Serrano M.G."/>
            <person name="Buck G."/>
            <person name="Lee V."/>
            <person name="Wang Y."/>
            <person name="Carvalho R."/>
            <person name="Voegtly L."/>
            <person name="Shi R."/>
            <person name="Duckworth R."/>
            <person name="Johnson A."/>
            <person name="Loviza R."/>
            <person name="Walstead R."/>
            <person name="Shah Z."/>
            <person name="Kiflezghi M."/>
            <person name="Wade K."/>
            <person name="Ball S.L."/>
            <person name="Bradley K.W."/>
            <person name="Asai D.J."/>
            <person name="Bowman C.A."/>
            <person name="Russell D.A."/>
            <person name="Pope W.H."/>
            <person name="Jacobs-Sera D."/>
            <person name="Hendrix R.W."/>
            <person name="Hatfull G.F."/>
        </authorList>
    </citation>
    <scope>NUCLEOTIDE SEQUENCE [LARGE SCALE GENOMIC DNA]</scope>
</reference>
<dbReference type="InterPro" id="IPR046348">
    <property type="entry name" value="SIS_dom_sf"/>
</dbReference>
<organism evidence="9">
    <name type="scientific">Cryptosporidium hominis</name>
    <dbReference type="NCBI Taxonomy" id="237895"/>
    <lineage>
        <taxon>Eukaryota</taxon>
        <taxon>Sar</taxon>
        <taxon>Alveolata</taxon>
        <taxon>Apicomplexa</taxon>
        <taxon>Conoidasida</taxon>
        <taxon>Coccidia</taxon>
        <taxon>Eucoccidiorida</taxon>
        <taxon>Eimeriorina</taxon>
        <taxon>Cryptosporidiidae</taxon>
        <taxon>Cryptosporidium</taxon>
    </lineage>
</organism>
<evidence type="ECO:0000256" key="6">
    <source>
        <dbReference type="ARBA" id="ARBA00023235"/>
    </source>
</evidence>
<protein>
    <recommendedName>
        <fullName evidence="3 8">Glucose-6-phosphate isomerase</fullName>
        <ecNumber evidence="3 8">5.3.1.9</ecNumber>
    </recommendedName>
</protein>
<dbReference type="PROSITE" id="PS00765">
    <property type="entry name" value="P_GLUCOSE_ISOMERASE_1"/>
    <property type="match status" value="1"/>
</dbReference>
<dbReference type="InterPro" id="IPR023096">
    <property type="entry name" value="G6P_Isomerase_C"/>
</dbReference>
<comment type="similarity">
    <text evidence="2 8">Belongs to the GPI family.</text>
</comment>
<dbReference type="EC" id="5.3.1.9" evidence="3 8"/>
<evidence type="ECO:0000256" key="5">
    <source>
        <dbReference type="ARBA" id="ARBA00023152"/>
    </source>
</evidence>
<dbReference type="OrthoDB" id="5831190at2759"/>
<dbReference type="PROSITE" id="PS00174">
    <property type="entry name" value="P_GLUCOSE_ISOMERASE_2"/>
    <property type="match status" value="1"/>
</dbReference>
<dbReference type="EMBL" id="LN877948">
    <property type="protein sequence ID" value="CUV04677.1"/>
    <property type="molecule type" value="Genomic_DNA"/>
</dbReference>
<dbReference type="SUPFAM" id="SSF53697">
    <property type="entry name" value="SIS domain"/>
    <property type="match status" value="1"/>
</dbReference>
<evidence type="ECO:0000256" key="3">
    <source>
        <dbReference type="ARBA" id="ARBA00011952"/>
    </source>
</evidence>
<dbReference type="Pfam" id="PF00342">
    <property type="entry name" value="PGI"/>
    <property type="match status" value="1"/>
</dbReference>
<dbReference type="InterPro" id="IPR035482">
    <property type="entry name" value="SIS_PGI_2"/>
</dbReference>
<dbReference type="VEuPathDB" id="CryptoDB:CHUDEA2_3200"/>
<dbReference type="InterPro" id="IPR035476">
    <property type="entry name" value="SIS_PGI_1"/>
</dbReference>
<dbReference type="GO" id="GO:0005829">
    <property type="term" value="C:cytosol"/>
    <property type="evidence" value="ECO:0007669"/>
    <property type="project" value="TreeGrafter"/>
</dbReference>
<dbReference type="EMBL" id="JTAI01000039">
    <property type="protein sequence ID" value="PPS95203.1"/>
    <property type="molecule type" value="Genomic_DNA"/>
</dbReference>
<dbReference type="Gene3D" id="3.40.50.10490">
    <property type="entry name" value="Glucose-6-phosphate isomerase like protein, domain 1"/>
    <property type="match status" value="2"/>
</dbReference>
<dbReference type="AlphaFoldDB" id="A0A0S4TCF4"/>
<dbReference type="GO" id="GO:0006096">
    <property type="term" value="P:glycolytic process"/>
    <property type="evidence" value="ECO:0007669"/>
    <property type="project" value="UniProtKB-UniPathway"/>
</dbReference>
<dbReference type="NCBIfam" id="NF001211">
    <property type="entry name" value="PRK00179.1"/>
    <property type="match status" value="1"/>
</dbReference>
<dbReference type="GO" id="GO:0048029">
    <property type="term" value="F:monosaccharide binding"/>
    <property type="evidence" value="ECO:0007669"/>
    <property type="project" value="TreeGrafter"/>
</dbReference>
<dbReference type="GO" id="GO:0004347">
    <property type="term" value="F:glucose-6-phosphate isomerase activity"/>
    <property type="evidence" value="ECO:0007669"/>
    <property type="project" value="UniProtKB-EC"/>
</dbReference>
<keyword evidence="5 8" id="KW-0324">Glycolysis</keyword>
<accession>A0A0S4TCF4</accession>
<keyword evidence="4 8" id="KW-0312">Gluconeogenesis</keyword>
<proteinExistence type="inferred from homology"/>
<comment type="catalytic activity">
    <reaction evidence="7 8">
        <text>alpha-D-glucose 6-phosphate = beta-D-fructose 6-phosphate</text>
        <dbReference type="Rhea" id="RHEA:11816"/>
        <dbReference type="ChEBI" id="CHEBI:57634"/>
        <dbReference type="ChEBI" id="CHEBI:58225"/>
        <dbReference type="EC" id="5.3.1.9"/>
    </reaction>
</comment>
<evidence type="ECO:0000256" key="1">
    <source>
        <dbReference type="ARBA" id="ARBA00004926"/>
    </source>
</evidence>
<dbReference type="GO" id="GO:0006094">
    <property type="term" value="P:gluconeogenesis"/>
    <property type="evidence" value="ECO:0007669"/>
    <property type="project" value="UniProtKB-KW"/>
</dbReference>
<evidence type="ECO:0000256" key="7">
    <source>
        <dbReference type="ARBA" id="ARBA00029321"/>
    </source>
</evidence>
<dbReference type="HAMAP" id="MF_00473">
    <property type="entry name" value="G6P_isomerase"/>
    <property type="match status" value="1"/>
</dbReference>
<keyword evidence="6 8" id="KW-0413">Isomerase</keyword>
<dbReference type="PANTHER" id="PTHR11469:SF1">
    <property type="entry name" value="GLUCOSE-6-PHOSPHATE ISOMERASE"/>
    <property type="match status" value="1"/>
</dbReference>
<keyword evidence="11" id="KW-1185">Reference proteome</keyword>
<dbReference type="Proteomes" id="UP000199752">
    <property type="component" value="Chromosome 2"/>
</dbReference>
<dbReference type="UniPathway" id="UPA00109">
    <property type="reaction ID" value="UER00181"/>
</dbReference>
<reference evidence="10 11" key="1">
    <citation type="submission" date="2014-11" db="EMBL/GenBank/DDBJ databases">
        <title>Comparative genomic analysis of Cryptosporidium hominis reveals occurrence of genetic recombination in virulent subtypes.</title>
        <authorList>
            <person name="Guo Y."/>
            <person name="Tang K."/>
            <person name="Frace M."/>
            <person name="Li N."/>
            <person name="Roellig D.M."/>
            <person name="Sammons S."/>
            <person name="Knipe K."/>
            <person name="Rowe L."/>
            <person name="Feng Y."/>
            <person name="Xiao L."/>
        </authorList>
    </citation>
    <scope>NUCLEOTIDE SEQUENCE [LARGE SCALE GENOMIC DNA]</scope>
    <source>
        <strain evidence="10">30976</strain>
    </source>
</reference>
<dbReference type="GO" id="GO:0097367">
    <property type="term" value="F:carbohydrate derivative binding"/>
    <property type="evidence" value="ECO:0007669"/>
    <property type="project" value="InterPro"/>
</dbReference>
<name>A0A0S4TCF4_CRYHO</name>
<dbReference type="InterPro" id="IPR001672">
    <property type="entry name" value="G6P_Isomerase"/>
</dbReference>
<dbReference type="GO" id="GO:0051156">
    <property type="term" value="P:glucose 6-phosphate metabolic process"/>
    <property type="evidence" value="ECO:0007669"/>
    <property type="project" value="TreeGrafter"/>
</dbReference>
<dbReference type="CDD" id="cd05016">
    <property type="entry name" value="SIS_PGI_2"/>
    <property type="match status" value="1"/>
</dbReference>
<dbReference type="CDD" id="cd05015">
    <property type="entry name" value="SIS_PGI_1"/>
    <property type="match status" value="1"/>
</dbReference>
<evidence type="ECO:0000313" key="10">
    <source>
        <dbReference type="EMBL" id="PPS95203.1"/>
    </source>
</evidence>
<evidence type="ECO:0000256" key="4">
    <source>
        <dbReference type="ARBA" id="ARBA00022432"/>
    </source>
</evidence>
<evidence type="ECO:0000256" key="2">
    <source>
        <dbReference type="ARBA" id="ARBA00006604"/>
    </source>
</evidence>
<dbReference type="VEuPathDB" id="CryptoDB:ChTU502y2012_390g0035"/>
<dbReference type="InterPro" id="IPR018189">
    <property type="entry name" value="Phosphoglucose_isomerase_CS"/>
</dbReference>
<dbReference type="PROSITE" id="PS51463">
    <property type="entry name" value="P_GLUCOSE_ISOMERASE_3"/>
    <property type="match status" value="1"/>
</dbReference>
<dbReference type="VEuPathDB" id="CryptoDB:GY17_00002274"/>
<gene>
    <name evidence="9" type="ORF">CHUDEA2_3200</name>
    <name evidence="10" type="ORF">GY17_00002274</name>
</gene>
<sequence>MPELYELPSYSALKEYANKQKCIHLRDLLKNEVRNSCLTVNFGEIFMDFTRQNLDEEGFELLIKLAAESNLMEKIKLQLKGGIINSTEKRAVLHTALRSKSNIPITLSSGQNVLNDVNEVNRRIFKFANAIRKGELLGSTGKILKDVICIGIGGSYLGPEFVYEALRTTQEGFEASMGRRLRFLANVDPIDIRRATEGLHPETTLVVIVSKTFTTAETILNAKTIKEWLHKALKSETAVSKHLAAVSTNIKATSDFGIPVDHVFGFWDWVGGRFSVCSAVGLVPLSIHFGANLMQEFLDGCWDMDQHYETAPVSKNLPVLLGLLSVYNSTFMDKSCVAVLPYCQALCKFPAHVQQLLMESNGKSSSIDGNMLHDKIKTGAIFFGEPGTNAQHSFYQLLHQGRNTTNCEFIGFAKSQCDSQILGDPISNHDELMCNFFAQPDALAIGKTQRELNLEDCLENLIPHKLFQGNRSSISLLLPICNAYYIGQLLALYEHRTAVEGFILNINSFDQYGVELGKVLAKDIRNIISLKKTNSSPEIVQNKEDKIPGPTRRLIDLYLRVSKNLTN</sequence>
<comment type="pathway">
    <text evidence="1 8">Carbohydrate degradation; glycolysis; D-glyceraldehyde 3-phosphate and glycerone phosphate from D-glucose: step 2/4.</text>
</comment>
<dbReference type="VEuPathDB" id="CryptoDB:Chro.20336"/>